<organism evidence="4 5">
    <name type="scientific">Nocardioides daphniae</name>
    <dbReference type="NCBI Taxonomy" id="402297"/>
    <lineage>
        <taxon>Bacteria</taxon>
        <taxon>Bacillati</taxon>
        <taxon>Actinomycetota</taxon>
        <taxon>Actinomycetes</taxon>
        <taxon>Propionibacteriales</taxon>
        <taxon>Nocardioidaceae</taxon>
        <taxon>Nocardioides</taxon>
    </lineage>
</organism>
<accession>A0A4P7U774</accession>
<dbReference type="PANTHER" id="PTHR13887:SF55">
    <property type="entry name" value="SLR0313 PROTEIN"/>
    <property type="match status" value="1"/>
</dbReference>
<reference evidence="3" key="2">
    <citation type="journal article" date="2014" name="Int. J. Syst. Evol. Microbiol.">
        <title>Complete genome of a new Firmicutes species belonging to the dominant human colonic microbiota ('Ruminococcus bicirculans') reveals two chromosomes and a selective capacity to utilize plant glucans.</title>
        <authorList>
            <consortium name="NISC Comparative Sequencing Program"/>
            <person name="Wegmann U."/>
            <person name="Louis P."/>
            <person name="Goesmann A."/>
            <person name="Henrissat B."/>
            <person name="Duncan S.H."/>
            <person name="Flint H.J."/>
        </authorList>
    </citation>
    <scope>NUCLEOTIDE SEQUENCE</scope>
    <source>
        <strain evidence="3">CCM 7403</strain>
    </source>
</reference>
<dbReference type="PANTHER" id="PTHR13887">
    <property type="entry name" value="GLUTATHIONE S-TRANSFERASE KAPPA"/>
    <property type="match status" value="1"/>
</dbReference>
<dbReference type="Pfam" id="PF13462">
    <property type="entry name" value="Thioredoxin_4"/>
    <property type="match status" value="1"/>
</dbReference>
<dbReference type="InterPro" id="IPR012336">
    <property type="entry name" value="Thioredoxin-like_fold"/>
</dbReference>
<evidence type="ECO:0000313" key="3">
    <source>
        <dbReference type="EMBL" id="GGD10461.1"/>
    </source>
</evidence>
<reference evidence="4 5" key="1">
    <citation type="journal article" date="2008" name="Int. J. Syst. Evol. Microbiol.">
        <title>Nocardioides daphniae sp. nov., isolated from Daphnia cucullata (Crustacea: Cladocera).</title>
        <authorList>
            <person name="Toth E.M."/>
            <person name="Keki Z."/>
            <person name="Homonnay Z.G."/>
            <person name="Borsodi A.K."/>
            <person name="Marialigeti K."/>
            <person name="Schumann P."/>
        </authorList>
    </citation>
    <scope>NUCLEOTIDE SEQUENCE [LARGE SCALE GENOMIC DNA]</scope>
    <source>
        <strain evidence="4 5">JCM 16608</strain>
    </source>
</reference>
<feature type="domain" description="Thioredoxin" evidence="2">
    <location>
        <begin position="35"/>
        <end position="218"/>
    </location>
</feature>
<proteinExistence type="inferred from homology"/>
<evidence type="ECO:0000313" key="5">
    <source>
        <dbReference type="Proteomes" id="UP000297025"/>
    </source>
</evidence>
<dbReference type="RefSeq" id="WP_135831122.1">
    <property type="nucleotide sequence ID" value="NZ_BMCK01000001.1"/>
</dbReference>
<dbReference type="PROSITE" id="PS51352">
    <property type="entry name" value="THIOREDOXIN_2"/>
    <property type="match status" value="1"/>
</dbReference>
<evidence type="ECO:0000313" key="6">
    <source>
        <dbReference type="Proteomes" id="UP000630594"/>
    </source>
</evidence>
<reference evidence="3" key="5">
    <citation type="submission" date="2024-05" db="EMBL/GenBank/DDBJ databases">
        <authorList>
            <person name="Sun Q."/>
            <person name="Sedlacek I."/>
        </authorList>
    </citation>
    <scope>NUCLEOTIDE SEQUENCE</scope>
    <source>
        <strain evidence="3">CCM 7403</strain>
    </source>
</reference>
<dbReference type="Proteomes" id="UP000297025">
    <property type="component" value="Chromosome"/>
</dbReference>
<evidence type="ECO:0000313" key="4">
    <source>
        <dbReference type="EMBL" id="QCC76073.1"/>
    </source>
</evidence>
<sequence length="219" mass="24162">MKPQLKVSLLVAGLFVAVLAVLLVVTGRDGGGADADAPGGATDSRLVREDSRIIGERGSSDVVLVEFLDFECEACRAAFPVVEDMREMYGDRVTFVARYFPLPGHFNAERAARAVESAARQGKFEEMYHKMYETQASWGEQQVPLDDLFRQFAEEIGLDMGQYDADYASEEVADRVQRDVEDGIALGVQGTPTFFLDGERFEPTSVDDFDKALEEAVAE</sequence>
<reference evidence="4" key="4">
    <citation type="submission" date="2019-03" db="EMBL/GenBank/DDBJ databases">
        <authorList>
            <person name="Huang Y."/>
        </authorList>
    </citation>
    <scope>NUCLEOTIDE SEQUENCE</scope>
    <source>
        <strain evidence="4">JCM 16608</strain>
    </source>
</reference>
<dbReference type="EMBL" id="BMCK01000001">
    <property type="protein sequence ID" value="GGD10461.1"/>
    <property type="molecule type" value="Genomic_DNA"/>
</dbReference>
<reference evidence="6" key="3">
    <citation type="journal article" date="2019" name="Int. J. Syst. Evol. Microbiol.">
        <title>The Global Catalogue of Microorganisms (GCM) 10K type strain sequencing project: providing services to taxonomists for standard genome sequencing and annotation.</title>
        <authorList>
            <consortium name="The Broad Institute Genomics Platform"/>
            <consortium name="The Broad Institute Genome Sequencing Center for Infectious Disease"/>
            <person name="Wu L."/>
            <person name="Ma J."/>
        </authorList>
    </citation>
    <scope>NUCLEOTIDE SEQUENCE [LARGE SCALE GENOMIC DNA]</scope>
    <source>
        <strain evidence="6">CCM 7403</strain>
    </source>
</reference>
<dbReference type="KEGG" id="ndp:E2C04_00655"/>
<dbReference type="SUPFAM" id="SSF52833">
    <property type="entry name" value="Thioredoxin-like"/>
    <property type="match status" value="1"/>
</dbReference>
<comment type="similarity">
    <text evidence="1">Belongs to the thioredoxin family. DsbA subfamily.</text>
</comment>
<protein>
    <submittedName>
        <fullName evidence="4">Thioredoxin</fullName>
    </submittedName>
</protein>
<dbReference type="EMBL" id="CP038462">
    <property type="protein sequence ID" value="QCC76073.1"/>
    <property type="molecule type" value="Genomic_DNA"/>
</dbReference>
<dbReference type="InterPro" id="IPR013766">
    <property type="entry name" value="Thioredoxin_domain"/>
</dbReference>
<evidence type="ECO:0000256" key="1">
    <source>
        <dbReference type="ARBA" id="ARBA00005791"/>
    </source>
</evidence>
<dbReference type="Proteomes" id="UP000630594">
    <property type="component" value="Unassembled WGS sequence"/>
</dbReference>
<dbReference type="InterPro" id="IPR036249">
    <property type="entry name" value="Thioredoxin-like_sf"/>
</dbReference>
<gene>
    <name evidence="4" type="ORF">E2C04_00655</name>
    <name evidence="3" type="ORF">GCM10007231_06540</name>
</gene>
<keyword evidence="6" id="KW-1185">Reference proteome</keyword>
<dbReference type="Gene3D" id="3.40.30.10">
    <property type="entry name" value="Glutaredoxin"/>
    <property type="match status" value="1"/>
</dbReference>
<dbReference type="OrthoDB" id="117402at2"/>
<evidence type="ECO:0000259" key="2">
    <source>
        <dbReference type="PROSITE" id="PS51352"/>
    </source>
</evidence>
<name>A0A4P7U774_9ACTN</name>
<dbReference type="AlphaFoldDB" id="A0A4P7U774"/>